<comment type="similarity">
    <text evidence="2">Belongs to the amidase family.</text>
</comment>
<dbReference type="InterPro" id="IPR036928">
    <property type="entry name" value="AS_sf"/>
</dbReference>
<dbReference type="AlphaFoldDB" id="A0A9P6W0T3"/>
<dbReference type="SUPFAM" id="SSF75304">
    <property type="entry name" value="Amidase signature (AS) enzymes"/>
    <property type="match status" value="2"/>
</dbReference>
<comment type="catalytic activity">
    <reaction evidence="1">
        <text>a monocarboxylic acid amide + H2O = a monocarboxylate + NH4(+)</text>
        <dbReference type="Rhea" id="RHEA:12020"/>
        <dbReference type="ChEBI" id="CHEBI:15377"/>
        <dbReference type="ChEBI" id="CHEBI:28938"/>
        <dbReference type="ChEBI" id="CHEBI:35757"/>
        <dbReference type="ChEBI" id="CHEBI:83628"/>
        <dbReference type="EC" id="3.5.1.4"/>
    </reaction>
</comment>
<proteinExistence type="inferred from homology"/>
<organism evidence="6 7">
    <name type="scientific">Rhodotorula mucilaginosa</name>
    <name type="common">Yeast</name>
    <name type="synonym">Rhodotorula rubra</name>
    <dbReference type="NCBI Taxonomy" id="5537"/>
    <lineage>
        <taxon>Eukaryota</taxon>
        <taxon>Fungi</taxon>
        <taxon>Dikarya</taxon>
        <taxon>Basidiomycota</taxon>
        <taxon>Pucciniomycotina</taxon>
        <taxon>Microbotryomycetes</taxon>
        <taxon>Sporidiobolales</taxon>
        <taxon>Sporidiobolaceae</taxon>
        <taxon>Rhodotorula</taxon>
    </lineage>
</organism>
<dbReference type="EC" id="3.5.1.4" evidence="3"/>
<accession>A0A9P6W0T3</accession>
<dbReference type="Pfam" id="PF01425">
    <property type="entry name" value="Amidase"/>
    <property type="match status" value="2"/>
</dbReference>
<protein>
    <recommendedName>
        <fullName evidence="3">amidase</fullName>
        <ecNumber evidence="3">3.5.1.4</ecNumber>
    </recommendedName>
</protein>
<evidence type="ECO:0000313" key="7">
    <source>
        <dbReference type="Proteomes" id="UP000777482"/>
    </source>
</evidence>
<name>A0A9P6W0T3_RHOMI</name>
<sequence>MATIGPYHTTLPHITKDNWRDLAAQKREKRAQLIPVEWRLAPDLVAQAGDDVTGVAEQSGILSARELEITDLDEVKELAERIANQTYTAEEVAVAFAKRAAIAQQLTNCKFVPHRSTGLTEIFFKEAIEHATELDKILAKTGKPVDGVPVSLKDQFDIAGTELTQGYVAYLGRISERDSALVVLLRDSGAVFHCRTNLPQTLMIGDAFNHVFGRTLNPHCRKLVPGGSSGGKGALIAMKGSILGVGTDIGGSVRIPSAMCGLHTIRPTTRRVPYGHATGSFLGQESIVAVAGPMARSLNSCTYFMRAVLNKNPADYDATSLPFAFNEPAYERVAQDGKLSFGVMRTDHLVTTAPPIRRALEVAVQRVRDAGHEVIEFDTQDFKEYYALAIKFFSADGGEDVRSILAAIDEPLIDGVLVAAEHEKVPSVYALRQLNRAREAMQQKFLDKWLATAKETSTGRPIDGLLTPPAPITACLPGNNRHVGYTTFFNLLDLPALVFPVTKVNPEKDLADPNFNPLSEEDEKFRGDYDPQLTANVPAAVQLVGRRWRDEELLGLGEIVAGLCGSKNWKQHNANMASIGPYHTTLPHVTKDNWRDLAAQKREQQAQLIPAEWRLSPELVSQAGDDVTGIAEQSGILSARELEITELDEVKEVRGLTEIFFQDAIKHAKELDGILAKTGKPVAAADPSSSPDGVPISLKDQFDIAGTELTQGYAGVVDRRISERDSALAALLRDSGAVFHCRTNVPQTLMIGETFNHLFGRTVNPHCRKLIPGGSSGGEGALIAMKGSILGVGTDIGGSVRIPSAMCGLHTIRPTTRRVPYGHATNSMLGQESIISVAGPMARSLNSCTYFMRTVLNKNPADYDATSLPFAFNETAYGRASHDGKLSFGVMRTDHLVTPTPPIRRALELAVQRVRDAGHEVIEFDTKEFNEYYTLAGKFFSADGGEDIRRVLAAIDEPPIEGVLVAEDEKVESVYALWQLNRAREAMQQKFLDKWLATAKETSTGRPIDGLLAPPAPITACLPGNNRHVGYTTFFNLLDLPALVFPVTKVNPEKDVADSDFKALNEEDEKFRGDYDPQLTANVPAAVQLVGRRWRDEELLGLGEIVSDLCGSKNWKQQ</sequence>
<dbReference type="PANTHER" id="PTHR46072">
    <property type="entry name" value="AMIDASE-RELATED-RELATED"/>
    <property type="match status" value="1"/>
</dbReference>
<keyword evidence="4" id="KW-0378">Hydrolase</keyword>
<evidence type="ECO:0000256" key="1">
    <source>
        <dbReference type="ARBA" id="ARBA00001311"/>
    </source>
</evidence>
<reference evidence="6 7" key="1">
    <citation type="submission" date="2020-11" db="EMBL/GenBank/DDBJ databases">
        <title>Kefir isolates.</title>
        <authorList>
            <person name="Marcisauskas S."/>
            <person name="Kim Y."/>
            <person name="Blasche S."/>
        </authorList>
    </citation>
    <scope>NUCLEOTIDE SEQUENCE [LARGE SCALE GENOMIC DNA]</scope>
    <source>
        <strain evidence="6 7">KR</strain>
    </source>
</reference>
<dbReference type="InterPro" id="IPR023631">
    <property type="entry name" value="Amidase_dom"/>
</dbReference>
<evidence type="ECO:0000313" key="6">
    <source>
        <dbReference type="EMBL" id="KAG0660536.1"/>
    </source>
</evidence>
<evidence type="ECO:0000256" key="3">
    <source>
        <dbReference type="ARBA" id="ARBA00012922"/>
    </source>
</evidence>
<evidence type="ECO:0000256" key="2">
    <source>
        <dbReference type="ARBA" id="ARBA00009199"/>
    </source>
</evidence>
<dbReference type="PROSITE" id="PS00571">
    <property type="entry name" value="AMIDASES"/>
    <property type="match status" value="2"/>
</dbReference>
<feature type="domain" description="Amidase" evidence="5">
    <location>
        <begin position="652"/>
        <end position="1100"/>
    </location>
</feature>
<evidence type="ECO:0000256" key="4">
    <source>
        <dbReference type="ARBA" id="ARBA00022801"/>
    </source>
</evidence>
<dbReference type="InterPro" id="IPR020556">
    <property type="entry name" value="Amidase_CS"/>
</dbReference>
<feature type="domain" description="Amidase" evidence="5">
    <location>
        <begin position="95"/>
        <end position="554"/>
    </location>
</feature>
<dbReference type="EMBL" id="PUHQ01000043">
    <property type="protein sequence ID" value="KAG0660536.1"/>
    <property type="molecule type" value="Genomic_DNA"/>
</dbReference>
<evidence type="ECO:0000259" key="5">
    <source>
        <dbReference type="Pfam" id="PF01425"/>
    </source>
</evidence>
<dbReference type="GO" id="GO:0004040">
    <property type="term" value="F:amidase activity"/>
    <property type="evidence" value="ECO:0007669"/>
    <property type="project" value="UniProtKB-EC"/>
</dbReference>
<comment type="caution">
    <text evidence="6">The sequence shown here is derived from an EMBL/GenBank/DDBJ whole genome shotgun (WGS) entry which is preliminary data.</text>
</comment>
<dbReference type="Gene3D" id="3.90.1300.10">
    <property type="entry name" value="Amidase signature (AS) domain"/>
    <property type="match status" value="2"/>
</dbReference>
<dbReference type="PANTHER" id="PTHR46072:SF2">
    <property type="entry name" value="AMIDASE (EUROFUNG)"/>
    <property type="match status" value="1"/>
</dbReference>
<dbReference type="OrthoDB" id="6428749at2759"/>
<gene>
    <name evidence="6" type="ORF">C6P46_004561</name>
</gene>
<dbReference type="Proteomes" id="UP000777482">
    <property type="component" value="Unassembled WGS sequence"/>
</dbReference>
<keyword evidence="7" id="KW-1185">Reference proteome</keyword>